<dbReference type="PATRIC" id="fig|1217695.3.peg.3385"/>
<dbReference type="AlphaFoldDB" id="N9PGD3"/>
<name>N9PGD3_9GAMM</name>
<feature type="domain" description="Deacetylase sirtuin-type" evidence="5">
    <location>
        <begin position="4"/>
        <end position="277"/>
    </location>
</feature>
<comment type="caution">
    <text evidence="4">Lacks conserved residue(s) required for the propagation of feature annotation.</text>
</comment>
<dbReference type="HOGENOM" id="CLU_023643_2_0_6"/>
<dbReference type="GO" id="GO:0017136">
    <property type="term" value="F:histone deacetylase activity, NAD-dependent"/>
    <property type="evidence" value="ECO:0007669"/>
    <property type="project" value="TreeGrafter"/>
</dbReference>
<dbReference type="PROSITE" id="PS50305">
    <property type="entry name" value="SIRTUIN"/>
    <property type="match status" value="1"/>
</dbReference>
<dbReference type="Gene3D" id="3.30.1600.10">
    <property type="entry name" value="SIR2/SIRT2 'Small Domain"/>
    <property type="match status" value="1"/>
</dbReference>
<dbReference type="InterPro" id="IPR003000">
    <property type="entry name" value="Sirtuin"/>
</dbReference>
<keyword evidence="3" id="KW-0520">NAD</keyword>
<evidence type="ECO:0000256" key="3">
    <source>
        <dbReference type="ARBA" id="ARBA00023027"/>
    </source>
</evidence>
<dbReference type="Pfam" id="PF02146">
    <property type="entry name" value="SIR2"/>
    <property type="match status" value="1"/>
</dbReference>
<evidence type="ECO:0000313" key="7">
    <source>
        <dbReference type="Proteomes" id="UP000013009"/>
    </source>
</evidence>
<dbReference type="InterPro" id="IPR026590">
    <property type="entry name" value="Ssirtuin_cat_dom"/>
</dbReference>
<accession>N9PGD3</accession>
<protein>
    <recommendedName>
        <fullName evidence="1">protein acetyllysine N-acetyltransferase</fullName>
        <ecNumber evidence="1">2.3.1.286</ecNumber>
    </recommendedName>
</protein>
<dbReference type="PANTHER" id="PTHR11085">
    <property type="entry name" value="NAD-DEPENDENT PROTEIN DEACYLASE SIRTUIN-5, MITOCHONDRIAL-RELATED"/>
    <property type="match status" value="1"/>
</dbReference>
<keyword evidence="7" id="KW-1185">Reference proteome</keyword>
<comment type="caution">
    <text evidence="6">The sequence shown here is derived from an EMBL/GenBank/DDBJ whole genome shotgun (WGS) entry which is preliminary data.</text>
</comment>
<dbReference type="InterPro" id="IPR026591">
    <property type="entry name" value="Sirtuin_cat_small_dom_sf"/>
</dbReference>
<evidence type="ECO:0000313" key="6">
    <source>
        <dbReference type="EMBL" id="ENX32503.1"/>
    </source>
</evidence>
<keyword evidence="2" id="KW-0808">Transferase</keyword>
<dbReference type="Proteomes" id="UP000013009">
    <property type="component" value="Unassembled WGS sequence"/>
</dbReference>
<reference evidence="6 7" key="1">
    <citation type="submission" date="2013-02" db="EMBL/GenBank/DDBJ databases">
        <title>The Genome Sequence of Acinetobacter sp. NIPH 1859.</title>
        <authorList>
            <consortium name="The Broad Institute Genome Sequencing Platform"/>
            <consortium name="The Broad Institute Genome Sequencing Center for Infectious Disease"/>
            <person name="Cerqueira G."/>
            <person name="Feldgarden M."/>
            <person name="Courvalin P."/>
            <person name="Perichon B."/>
            <person name="Grillot-Courvalin C."/>
            <person name="Clermont D."/>
            <person name="Rocha E."/>
            <person name="Yoon E.-J."/>
            <person name="Nemec A."/>
            <person name="Walker B."/>
            <person name="Young S.K."/>
            <person name="Zeng Q."/>
            <person name="Gargeya S."/>
            <person name="Fitzgerald M."/>
            <person name="Haas B."/>
            <person name="Abouelleil A."/>
            <person name="Alvarado L."/>
            <person name="Arachchi H.M."/>
            <person name="Berlin A.M."/>
            <person name="Chapman S.B."/>
            <person name="Dewar J."/>
            <person name="Goldberg J."/>
            <person name="Griggs A."/>
            <person name="Gujja S."/>
            <person name="Hansen M."/>
            <person name="Howarth C."/>
            <person name="Imamovic A."/>
            <person name="Larimer J."/>
            <person name="McCowan C."/>
            <person name="Murphy C."/>
            <person name="Neiman D."/>
            <person name="Pearson M."/>
            <person name="Priest M."/>
            <person name="Roberts A."/>
            <person name="Saif S."/>
            <person name="Shea T."/>
            <person name="Sisk P."/>
            <person name="Sykes S."/>
            <person name="Wortman J."/>
            <person name="Nusbaum C."/>
            <person name="Birren B."/>
        </authorList>
    </citation>
    <scope>NUCLEOTIDE SEQUENCE [LARGE SCALE GENOMIC DNA]</scope>
    <source>
        <strain evidence="6 7">NIPH 1859</strain>
    </source>
</reference>
<dbReference type="InterPro" id="IPR050134">
    <property type="entry name" value="NAD-dep_sirtuin_deacylases"/>
</dbReference>
<sequence length="277" mass="31235">MMSFNLNPLYIEQIKNLFKHADSLIISAGAGMGVDSGLPDFRGNQGMWQAYPELGKQRIDFSEIANPAAFKRHPHLAWGFYGHRLALYRQTTPHQGFALLKQLAEQLELPYFVFTSNVDGQFQKAGFAPDQIYECHGSIHYLQCLNVCQQHIWSANELSPDIAQHDCQWQGPLPQCPVCGHLARPNILMFNDAAWISQRQMQQAKRLDLFLKNHHQAVVIEVGAGTAIPTVRYFSERFAPRLIRINPRESAIPSQAGIALPSNAHAGISSIYRIFIE</sequence>
<dbReference type="PANTHER" id="PTHR11085:SF10">
    <property type="entry name" value="NAD-DEPENDENT PROTEIN DEACYLASE SIRTUIN-5, MITOCHONDRIAL-RELATED"/>
    <property type="match status" value="1"/>
</dbReference>
<dbReference type="Gene3D" id="3.40.50.1220">
    <property type="entry name" value="TPP-binding domain"/>
    <property type="match status" value="1"/>
</dbReference>
<evidence type="ECO:0000256" key="2">
    <source>
        <dbReference type="ARBA" id="ARBA00022679"/>
    </source>
</evidence>
<gene>
    <name evidence="6" type="ORF">F889_03485</name>
</gene>
<proteinExistence type="predicted"/>
<dbReference type="EMBL" id="APRZ01000024">
    <property type="protein sequence ID" value="ENX32503.1"/>
    <property type="molecule type" value="Genomic_DNA"/>
</dbReference>
<dbReference type="SUPFAM" id="SSF52467">
    <property type="entry name" value="DHS-like NAD/FAD-binding domain"/>
    <property type="match status" value="1"/>
</dbReference>
<evidence type="ECO:0000259" key="5">
    <source>
        <dbReference type="PROSITE" id="PS50305"/>
    </source>
</evidence>
<dbReference type="EC" id="2.3.1.286" evidence="1"/>
<dbReference type="InterPro" id="IPR029035">
    <property type="entry name" value="DHS-like_NAD/FAD-binding_dom"/>
</dbReference>
<evidence type="ECO:0000256" key="1">
    <source>
        <dbReference type="ARBA" id="ARBA00012928"/>
    </source>
</evidence>
<dbReference type="GO" id="GO:0070403">
    <property type="term" value="F:NAD+ binding"/>
    <property type="evidence" value="ECO:0007669"/>
    <property type="project" value="InterPro"/>
</dbReference>
<evidence type="ECO:0000256" key="4">
    <source>
        <dbReference type="PROSITE-ProRule" id="PRU00236"/>
    </source>
</evidence>
<organism evidence="6 7">
    <name type="scientific">Acinetobacter colistiniresistens</name>
    <dbReference type="NCBI Taxonomy" id="280145"/>
    <lineage>
        <taxon>Bacteria</taxon>
        <taxon>Pseudomonadati</taxon>
        <taxon>Pseudomonadota</taxon>
        <taxon>Gammaproteobacteria</taxon>
        <taxon>Moraxellales</taxon>
        <taxon>Moraxellaceae</taxon>
        <taxon>Acinetobacter</taxon>
    </lineage>
</organism>